<accession>A0ABN6ZLX2</accession>
<evidence type="ECO:0000256" key="5">
    <source>
        <dbReference type="ARBA" id="ARBA00022553"/>
    </source>
</evidence>
<evidence type="ECO:0000256" key="14">
    <source>
        <dbReference type="SAM" id="Phobius"/>
    </source>
</evidence>
<dbReference type="Pfam" id="PF02518">
    <property type="entry name" value="HATPase_c"/>
    <property type="match status" value="1"/>
</dbReference>
<evidence type="ECO:0000256" key="6">
    <source>
        <dbReference type="ARBA" id="ARBA00022679"/>
    </source>
</evidence>
<feature type="transmembrane region" description="Helical" evidence="14">
    <location>
        <begin position="307"/>
        <end position="330"/>
    </location>
</feature>
<evidence type="ECO:0000313" key="17">
    <source>
        <dbReference type="Proteomes" id="UP001432099"/>
    </source>
</evidence>
<dbReference type="Proteomes" id="UP001432099">
    <property type="component" value="Chromosome"/>
</dbReference>
<evidence type="ECO:0000256" key="2">
    <source>
        <dbReference type="ARBA" id="ARBA00004651"/>
    </source>
</evidence>
<keyword evidence="8" id="KW-0547">Nucleotide-binding</keyword>
<gene>
    <name evidence="16" type="ORF">T23_20250</name>
</gene>
<dbReference type="InterPro" id="IPR036097">
    <property type="entry name" value="HisK_dim/P_sf"/>
</dbReference>
<evidence type="ECO:0000256" key="1">
    <source>
        <dbReference type="ARBA" id="ARBA00000085"/>
    </source>
</evidence>
<evidence type="ECO:0000313" key="16">
    <source>
        <dbReference type="EMBL" id="BEH91923.1"/>
    </source>
</evidence>
<dbReference type="SMART" id="SM00388">
    <property type="entry name" value="HisKA"/>
    <property type="match status" value="1"/>
</dbReference>
<keyword evidence="9 16" id="KW-0418">Kinase</keyword>
<feature type="transmembrane region" description="Helical" evidence="14">
    <location>
        <begin position="235"/>
        <end position="255"/>
    </location>
</feature>
<keyword evidence="12" id="KW-0902">Two-component regulatory system</keyword>
<feature type="domain" description="Histidine kinase" evidence="15">
    <location>
        <begin position="484"/>
        <end position="687"/>
    </location>
</feature>
<evidence type="ECO:0000256" key="12">
    <source>
        <dbReference type="ARBA" id="ARBA00023012"/>
    </source>
</evidence>
<dbReference type="PANTHER" id="PTHR45528:SF1">
    <property type="entry name" value="SENSOR HISTIDINE KINASE CPXA"/>
    <property type="match status" value="1"/>
</dbReference>
<feature type="transmembrane region" description="Helical" evidence="14">
    <location>
        <begin position="396"/>
        <end position="416"/>
    </location>
</feature>
<evidence type="ECO:0000256" key="10">
    <source>
        <dbReference type="ARBA" id="ARBA00022840"/>
    </source>
</evidence>
<keyword evidence="13 14" id="KW-0472">Membrane</keyword>
<proteinExistence type="predicted"/>
<feature type="transmembrane region" description="Helical" evidence="14">
    <location>
        <begin position="20"/>
        <end position="39"/>
    </location>
</feature>
<keyword evidence="10" id="KW-0067">ATP-binding</keyword>
<dbReference type="GO" id="GO:0016301">
    <property type="term" value="F:kinase activity"/>
    <property type="evidence" value="ECO:0007669"/>
    <property type="project" value="UniProtKB-KW"/>
</dbReference>
<evidence type="ECO:0000256" key="8">
    <source>
        <dbReference type="ARBA" id="ARBA00022741"/>
    </source>
</evidence>
<evidence type="ECO:0000256" key="9">
    <source>
        <dbReference type="ARBA" id="ARBA00022777"/>
    </source>
</evidence>
<reference evidence="16" key="1">
    <citation type="journal article" date="2024" name="Int. J. Syst. Evol. Microbiol.">
        <title>Turicibacter faecis sp. nov., isolated from faeces of heart failure mouse model.</title>
        <authorList>
            <person name="Imamura Y."/>
            <person name="Motooka D."/>
            <person name="Nakajima Y."/>
            <person name="Ito S."/>
            <person name="Kitakaze M."/>
            <person name="Iida T."/>
            <person name="Nakamura S."/>
        </authorList>
    </citation>
    <scope>NUCLEOTIDE SEQUENCE</scope>
    <source>
        <strain evidence="16">TC023</strain>
    </source>
</reference>
<dbReference type="InterPro" id="IPR005467">
    <property type="entry name" value="His_kinase_dom"/>
</dbReference>
<dbReference type="Gene3D" id="1.10.287.130">
    <property type="match status" value="1"/>
</dbReference>
<dbReference type="PANTHER" id="PTHR45528">
    <property type="entry name" value="SENSOR HISTIDINE KINASE CPXA"/>
    <property type="match status" value="1"/>
</dbReference>
<dbReference type="EMBL" id="AP028127">
    <property type="protein sequence ID" value="BEH91923.1"/>
    <property type="molecule type" value="Genomic_DNA"/>
</dbReference>
<organism evidence="16 17">
    <name type="scientific">Turicibacter faecis</name>
    <dbReference type="NCBI Taxonomy" id="2963365"/>
    <lineage>
        <taxon>Bacteria</taxon>
        <taxon>Bacillati</taxon>
        <taxon>Bacillota</taxon>
        <taxon>Erysipelotrichia</taxon>
        <taxon>Erysipelotrichales</taxon>
        <taxon>Turicibacteraceae</taxon>
        <taxon>Turicibacter</taxon>
    </lineage>
</organism>
<sequence length="698" mass="81385">MKSNDSPNQVNQLLDSQKNWIKFLILIGTFILCFNYITIQLQYRNIFPLNYFESFQYASQVEDFLKDFYTSQIEIPQLKKPIEEIPVTKEEILDAKFDNNLYSRYLYDDTTGEYHPISSLTDEQITEIIRYHKYQENKDKIYDYYNYNSHNQGNAFYYKIVDRNGETYTNVPDEDIKYLNVLEIPYYGKNNENFKNSVNSFASDQGLTGTLYLPKYPMGNSTIQSSFIQNTIIKIIWFVAVVLNIFILFPIYSYFKKVRHTPLTIPDQYTWIGKKYSQLPIEFKASIFFATLLFIKGFRINFHASPTAFYIFKIAFQIIVLIFVIYIFTLQVQGIINRLKKPQIIQEEWNNGFYMSNKEAWSQFPLYRNIFFKLFIFTALIGFWGVIWGISTVAFGSFVIVTLISLLLIPILLFSIKRCSQRLQLIVDTLSKLAQNKKSPQIIVKGHDLISDISRDINTIQEGFALSSQKQSDSERLKTELITNVSHDLRTPLTSILNYVDLAKRSNISDLERQEYLNIIDNKSKRLKVLIDDLFEASKMASGAVELHKERVDLVALIYQSLAEYDDRFNDQGLAIKTKMVEQHMYAYCDGRKMSRVFENLFNNIIKYAQPATRVYIEMEYEESDIVITLKNISNYELGFDVSELSERFKRGDSSRHTEGSGLGLSIVKSILELHGAIFELSKDGDLFKVIIKVKKYS</sequence>
<keyword evidence="6" id="KW-0808">Transferase</keyword>
<dbReference type="PROSITE" id="PS50109">
    <property type="entry name" value="HIS_KIN"/>
    <property type="match status" value="1"/>
</dbReference>
<dbReference type="SUPFAM" id="SSF47384">
    <property type="entry name" value="Homodimeric domain of signal transducing histidine kinase"/>
    <property type="match status" value="1"/>
</dbReference>
<evidence type="ECO:0000256" key="4">
    <source>
        <dbReference type="ARBA" id="ARBA00022475"/>
    </source>
</evidence>
<keyword evidence="4" id="KW-1003">Cell membrane</keyword>
<feature type="transmembrane region" description="Helical" evidence="14">
    <location>
        <begin position="370"/>
        <end position="390"/>
    </location>
</feature>
<dbReference type="EC" id="2.7.13.3" evidence="3"/>
<evidence type="ECO:0000259" key="15">
    <source>
        <dbReference type="PROSITE" id="PS50109"/>
    </source>
</evidence>
<dbReference type="InterPro" id="IPR050398">
    <property type="entry name" value="HssS/ArlS-like"/>
</dbReference>
<keyword evidence="17" id="KW-1185">Reference proteome</keyword>
<keyword evidence="11 14" id="KW-1133">Transmembrane helix</keyword>
<dbReference type="InterPro" id="IPR003661">
    <property type="entry name" value="HisK_dim/P_dom"/>
</dbReference>
<dbReference type="RefSeq" id="WP_262951171.1">
    <property type="nucleotide sequence ID" value="NZ_AP028127.1"/>
</dbReference>
<dbReference type="SUPFAM" id="SSF55874">
    <property type="entry name" value="ATPase domain of HSP90 chaperone/DNA topoisomerase II/histidine kinase"/>
    <property type="match status" value="1"/>
</dbReference>
<dbReference type="SMART" id="SM00387">
    <property type="entry name" value="HATPase_c"/>
    <property type="match status" value="1"/>
</dbReference>
<dbReference type="InterPro" id="IPR003594">
    <property type="entry name" value="HATPase_dom"/>
</dbReference>
<name>A0ABN6ZLX2_9FIRM</name>
<evidence type="ECO:0000256" key="13">
    <source>
        <dbReference type="ARBA" id="ARBA00023136"/>
    </source>
</evidence>
<comment type="subcellular location">
    <subcellularLocation>
        <location evidence="2">Cell membrane</location>
        <topology evidence="2">Multi-pass membrane protein</topology>
    </subcellularLocation>
</comment>
<dbReference type="Gene3D" id="3.30.565.10">
    <property type="entry name" value="Histidine kinase-like ATPase, C-terminal domain"/>
    <property type="match status" value="1"/>
</dbReference>
<keyword evidence="7 14" id="KW-0812">Transmembrane</keyword>
<dbReference type="InterPro" id="IPR036890">
    <property type="entry name" value="HATPase_C_sf"/>
</dbReference>
<protein>
    <recommendedName>
        <fullName evidence="3">histidine kinase</fullName>
        <ecNumber evidence="3">2.7.13.3</ecNumber>
    </recommendedName>
</protein>
<comment type="catalytic activity">
    <reaction evidence="1">
        <text>ATP + protein L-histidine = ADP + protein N-phospho-L-histidine.</text>
        <dbReference type="EC" id="2.7.13.3"/>
    </reaction>
</comment>
<evidence type="ECO:0000256" key="7">
    <source>
        <dbReference type="ARBA" id="ARBA00022692"/>
    </source>
</evidence>
<dbReference type="Pfam" id="PF00512">
    <property type="entry name" value="HisKA"/>
    <property type="match status" value="1"/>
</dbReference>
<keyword evidence="5" id="KW-0597">Phosphoprotein</keyword>
<evidence type="ECO:0000256" key="3">
    <source>
        <dbReference type="ARBA" id="ARBA00012438"/>
    </source>
</evidence>
<evidence type="ECO:0000256" key="11">
    <source>
        <dbReference type="ARBA" id="ARBA00022989"/>
    </source>
</evidence>
<dbReference type="CDD" id="cd00082">
    <property type="entry name" value="HisKA"/>
    <property type="match status" value="1"/>
</dbReference>
<feature type="transmembrane region" description="Helical" evidence="14">
    <location>
        <begin position="276"/>
        <end position="295"/>
    </location>
</feature>